<reference evidence="2 3" key="1">
    <citation type="submission" date="2016-10" db="EMBL/GenBank/DDBJ databases">
        <title>Comparative genome analysis of multiple Pseudomonas spp. focuses on biocontrol and plant growth promoting traits.</title>
        <authorList>
            <person name="Tao X.-Y."/>
            <person name="Taylor C.G."/>
        </authorList>
    </citation>
    <scope>NUCLEOTIDE SEQUENCE [LARGE SCALE GENOMIC DNA]</scope>
    <source>
        <strain evidence="2 3">36C8</strain>
    </source>
</reference>
<dbReference type="EMBL" id="MOAZ01000018">
    <property type="protein sequence ID" value="ROM46652.1"/>
    <property type="molecule type" value="Genomic_DNA"/>
</dbReference>
<dbReference type="Proteomes" id="UP000283389">
    <property type="component" value="Unassembled WGS sequence"/>
</dbReference>
<feature type="compositionally biased region" description="Polar residues" evidence="1">
    <location>
        <begin position="96"/>
        <end position="110"/>
    </location>
</feature>
<organism evidence="2 3">
    <name type="scientific">Pseudomonas canadensis</name>
    <dbReference type="NCBI Taxonomy" id="915099"/>
    <lineage>
        <taxon>Bacteria</taxon>
        <taxon>Pseudomonadati</taxon>
        <taxon>Pseudomonadota</taxon>
        <taxon>Gammaproteobacteria</taxon>
        <taxon>Pseudomonadales</taxon>
        <taxon>Pseudomonadaceae</taxon>
        <taxon>Pseudomonas</taxon>
    </lineage>
</organism>
<accession>A0A423F057</accession>
<evidence type="ECO:0000313" key="3">
    <source>
        <dbReference type="Proteomes" id="UP000283389"/>
    </source>
</evidence>
<sequence length="110" mass="10923">MQSQQLTSLGQTLLQGAATRFPTALHNGDTSGKAKGAAIMVGGAAAEGIGKRLATSGGMVGKAIGVGLVWGGRAAQEIGRGQYESGGSNTNNTGNRNVYSPSSWGGKSAT</sequence>
<name>A0A423F057_9PSED</name>
<evidence type="ECO:0000256" key="1">
    <source>
        <dbReference type="SAM" id="MobiDB-lite"/>
    </source>
</evidence>
<evidence type="ECO:0000313" key="2">
    <source>
        <dbReference type="EMBL" id="ROM46652.1"/>
    </source>
</evidence>
<gene>
    <name evidence="2" type="ORF">BK649_24955</name>
</gene>
<dbReference type="AlphaFoldDB" id="A0A423F057"/>
<feature type="compositionally biased region" description="Low complexity" evidence="1">
    <location>
        <begin position="85"/>
        <end position="95"/>
    </location>
</feature>
<comment type="caution">
    <text evidence="2">The sequence shown here is derived from an EMBL/GenBank/DDBJ whole genome shotgun (WGS) entry which is preliminary data.</text>
</comment>
<protein>
    <submittedName>
        <fullName evidence="2">Uncharacterized protein</fullName>
    </submittedName>
</protein>
<proteinExistence type="predicted"/>
<feature type="region of interest" description="Disordered" evidence="1">
    <location>
        <begin position="80"/>
        <end position="110"/>
    </location>
</feature>